<dbReference type="EMBL" id="BARS01017162">
    <property type="protein sequence ID" value="GAF94907.1"/>
    <property type="molecule type" value="Genomic_DNA"/>
</dbReference>
<proteinExistence type="predicted"/>
<organism evidence="2">
    <name type="scientific">marine sediment metagenome</name>
    <dbReference type="NCBI Taxonomy" id="412755"/>
    <lineage>
        <taxon>unclassified sequences</taxon>
        <taxon>metagenomes</taxon>
        <taxon>ecological metagenomes</taxon>
    </lineage>
</organism>
<dbReference type="Gene3D" id="3.40.50.880">
    <property type="match status" value="1"/>
</dbReference>
<comment type="caution">
    <text evidence="2">The sequence shown here is derived from an EMBL/GenBank/DDBJ whole genome shotgun (WGS) entry which is preliminary data.</text>
</comment>
<dbReference type="InterPro" id="IPR029062">
    <property type="entry name" value="Class_I_gatase-like"/>
</dbReference>
<gene>
    <name evidence="2" type="ORF">S01H1_28112</name>
</gene>
<name>X0U3C5_9ZZZZ</name>
<reference evidence="2" key="1">
    <citation type="journal article" date="2014" name="Front. Microbiol.">
        <title>High frequency of phylogenetically diverse reductive dehalogenase-homologous genes in deep subseafloor sedimentary metagenomes.</title>
        <authorList>
            <person name="Kawai M."/>
            <person name="Futagami T."/>
            <person name="Toyoda A."/>
            <person name="Takaki Y."/>
            <person name="Nishi S."/>
            <person name="Hori S."/>
            <person name="Arai W."/>
            <person name="Tsubouchi T."/>
            <person name="Morono Y."/>
            <person name="Uchiyama I."/>
            <person name="Ito T."/>
            <person name="Fujiyama A."/>
            <person name="Inagaki F."/>
            <person name="Takami H."/>
        </authorList>
    </citation>
    <scope>NUCLEOTIDE SEQUENCE</scope>
    <source>
        <strain evidence="2">Expedition CK06-06</strain>
    </source>
</reference>
<dbReference type="InterPro" id="IPR029010">
    <property type="entry name" value="ThuA-like"/>
</dbReference>
<dbReference type="AlphaFoldDB" id="X0U3C5"/>
<dbReference type="PANTHER" id="PTHR40469">
    <property type="entry name" value="SECRETED GLYCOSYL HYDROLASE"/>
    <property type="match status" value="1"/>
</dbReference>
<protein>
    <recommendedName>
        <fullName evidence="1">ThuA-like domain-containing protein</fullName>
    </recommendedName>
</protein>
<sequence length="227" mass="25345">GGEMTAAGAEADPIRLAVVTGAHPYDVLGFHSLFSDLEGVVAYVQHMDDFTSSPDEVRGGYDVVLFYTMLMDTPKDEGVPWYQGTPRTALESLGQTEQGICILHHALLAYPDWGVWSRLVGIEDRTFGFHLDQSIRLEIANPVHPIIDGVQSWDMVDETYTMCGAGEDSEILLTAEHPKSMKTIAWTRRHGKSRVFCFQSGHDDTTWANADFRKVLGRGIRWCAQRI</sequence>
<evidence type="ECO:0000313" key="2">
    <source>
        <dbReference type="EMBL" id="GAF94907.1"/>
    </source>
</evidence>
<accession>X0U3C5</accession>
<evidence type="ECO:0000259" key="1">
    <source>
        <dbReference type="Pfam" id="PF06283"/>
    </source>
</evidence>
<feature type="domain" description="ThuA-like" evidence="1">
    <location>
        <begin position="60"/>
        <end position="223"/>
    </location>
</feature>
<dbReference type="PANTHER" id="PTHR40469:SF2">
    <property type="entry name" value="GALACTOSE-BINDING DOMAIN-LIKE SUPERFAMILY PROTEIN"/>
    <property type="match status" value="1"/>
</dbReference>
<feature type="non-terminal residue" evidence="2">
    <location>
        <position position="1"/>
    </location>
</feature>
<dbReference type="Pfam" id="PF06283">
    <property type="entry name" value="ThuA"/>
    <property type="match status" value="1"/>
</dbReference>
<dbReference type="SUPFAM" id="SSF52317">
    <property type="entry name" value="Class I glutamine amidotransferase-like"/>
    <property type="match status" value="1"/>
</dbReference>